<proteinExistence type="predicted"/>
<sequence>MPQRAARRVSPTRHPPPPPFLATDDDHGPAEPTSSRVPIAACENTVDVSSSASDVRSRSAQIRAARLTRTGRVLGAEGLSRERKRDEGHAQAASRARAREPEEACIGPSRATIADVAWRDPLVLSKADSSWAGGSAFEASSSFSLETFKSRSATADYIPNIPPENIVSSPTRDGDSVPPQVQAQHAPIRVHLEPAYVYGAPSERTLRQSSTGSSAAEMEELEVSSVGDISACTGISDPAEAMMIDRPMSRNLQSPKVPSARSGRLFHYGGAHACASLQRP</sequence>
<dbReference type="AlphaFoldDB" id="A0A4Q9PE03"/>
<evidence type="ECO:0000313" key="3">
    <source>
        <dbReference type="Proteomes" id="UP000292082"/>
    </source>
</evidence>
<feature type="compositionally biased region" description="Basic and acidic residues" evidence="1">
    <location>
        <begin position="79"/>
        <end position="89"/>
    </location>
</feature>
<feature type="compositionally biased region" description="Low complexity" evidence="1">
    <location>
        <begin position="47"/>
        <end position="60"/>
    </location>
</feature>
<feature type="compositionally biased region" description="Basic residues" evidence="1">
    <location>
        <begin position="1"/>
        <end position="11"/>
    </location>
</feature>
<organism evidence="2 3">
    <name type="scientific">Dichomitus squalens</name>
    <dbReference type="NCBI Taxonomy" id="114155"/>
    <lineage>
        <taxon>Eukaryota</taxon>
        <taxon>Fungi</taxon>
        <taxon>Dikarya</taxon>
        <taxon>Basidiomycota</taxon>
        <taxon>Agaricomycotina</taxon>
        <taxon>Agaricomycetes</taxon>
        <taxon>Polyporales</taxon>
        <taxon>Polyporaceae</taxon>
        <taxon>Dichomitus</taxon>
    </lineage>
</organism>
<accession>A0A4Q9PE03</accession>
<dbReference type="EMBL" id="ML145366">
    <property type="protein sequence ID" value="TBU51191.1"/>
    <property type="molecule type" value="Genomic_DNA"/>
</dbReference>
<evidence type="ECO:0000313" key="2">
    <source>
        <dbReference type="EMBL" id="TBU51191.1"/>
    </source>
</evidence>
<keyword evidence="3" id="KW-1185">Reference proteome</keyword>
<name>A0A4Q9PE03_9APHY</name>
<feature type="region of interest" description="Disordered" evidence="1">
    <location>
        <begin position="1"/>
        <end position="111"/>
    </location>
</feature>
<protein>
    <submittedName>
        <fullName evidence="2">Uncharacterized protein</fullName>
    </submittedName>
</protein>
<dbReference type="Proteomes" id="UP000292082">
    <property type="component" value="Unassembled WGS sequence"/>
</dbReference>
<reference evidence="2 3" key="1">
    <citation type="submission" date="2019-01" db="EMBL/GenBank/DDBJ databases">
        <title>Draft genome sequences of three monokaryotic isolates of the white-rot basidiomycete fungus Dichomitus squalens.</title>
        <authorList>
            <consortium name="DOE Joint Genome Institute"/>
            <person name="Lopez S.C."/>
            <person name="Andreopoulos B."/>
            <person name="Pangilinan J."/>
            <person name="Lipzen A."/>
            <person name="Riley R."/>
            <person name="Ahrendt S."/>
            <person name="Ng V."/>
            <person name="Barry K."/>
            <person name="Daum C."/>
            <person name="Grigoriev I.V."/>
            <person name="Hilden K.S."/>
            <person name="Makela M.R."/>
            <person name="de Vries R.P."/>
        </authorList>
    </citation>
    <scope>NUCLEOTIDE SEQUENCE [LARGE SCALE GENOMIC DNA]</scope>
    <source>
        <strain evidence="2 3">CBS 464.89</strain>
    </source>
</reference>
<gene>
    <name evidence="2" type="ORF">BD310DRAFT_382491</name>
</gene>
<dbReference type="STRING" id="114155.A0A4Q9PE03"/>
<evidence type="ECO:0000256" key="1">
    <source>
        <dbReference type="SAM" id="MobiDB-lite"/>
    </source>
</evidence>